<dbReference type="InterPro" id="IPR027051">
    <property type="entry name" value="XdhC_Rossmann_dom"/>
</dbReference>
<reference evidence="4" key="1">
    <citation type="submission" date="2016-10" db="EMBL/GenBank/DDBJ databases">
        <authorList>
            <person name="Varghese N."/>
            <person name="Submissions S."/>
        </authorList>
    </citation>
    <scope>NUCLEOTIDE SEQUENCE [LARGE SCALE GENOMIC DNA]</scope>
    <source>
        <strain evidence="4">IBRC-M10078</strain>
    </source>
</reference>
<dbReference type="Gene3D" id="3.40.50.720">
    <property type="entry name" value="NAD(P)-binding Rossmann-like Domain"/>
    <property type="match status" value="1"/>
</dbReference>
<dbReference type="Proteomes" id="UP000199159">
    <property type="component" value="Unassembled WGS sequence"/>
</dbReference>
<dbReference type="OrthoDB" id="9773039at2"/>
<dbReference type="EMBL" id="FNJU01000003">
    <property type="protein sequence ID" value="SDP51687.1"/>
    <property type="molecule type" value="Genomic_DNA"/>
</dbReference>
<evidence type="ECO:0000259" key="2">
    <source>
        <dbReference type="Pfam" id="PF13478"/>
    </source>
</evidence>
<dbReference type="InterPro" id="IPR052698">
    <property type="entry name" value="MoCofactor_Util/Proc"/>
</dbReference>
<sequence>MNYLFSVLDQIATTDSSYLATIVKVEGSSYQKEGTCMVFNKDGSSTGLLSGGCLETDLYERIKMQHPAFISFSSNYDMRSEDDVSWGQGVGCNGSIRVVVERLDETLKLNFSRAVYKLNNGKKVRLIKKLDLDFSVIDYLFICDDGDAFGSSSKLMAELNSCYERTSFTYNPSTHFYYFNQFFLPKPNLYIFGAGADVIPLVNLSTSSGFNVTVCDWRSAYCNREYFPSANKLIIGNPINIVQETSPSRNDLVVLMTHHYQKDKELIEILLNRELGYLGILGSLARSERLLENYQIPTWVHYPIGIPIKAKDPYEISISILAELINVKNEILNKEMTNV</sequence>
<dbReference type="RefSeq" id="WP_090852393.1">
    <property type="nucleotide sequence ID" value="NZ_FNJU01000003.1"/>
</dbReference>
<proteinExistence type="predicted"/>
<gene>
    <name evidence="3" type="ORF">SAMN05216565_103416</name>
</gene>
<name>A0A1H0TCE4_9BACI</name>
<protein>
    <submittedName>
        <fullName evidence="3">Xanthine dehydrogenase accessory factor</fullName>
    </submittedName>
</protein>
<dbReference type="STRING" id="930152.SAMN05216565_103416"/>
<dbReference type="PANTHER" id="PTHR30388:SF6">
    <property type="entry name" value="XANTHINE DEHYDROGENASE SUBUNIT A-RELATED"/>
    <property type="match status" value="1"/>
</dbReference>
<accession>A0A1H0TCE4</accession>
<feature type="domain" description="XdhC- CoxI" evidence="1">
    <location>
        <begin position="18"/>
        <end position="61"/>
    </location>
</feature>
<feature type="domain" description="XdhC Rossmann" evidence="2">
    <location>
        <begin position="189"/>
        <end position="324"/>
    </location>
</feature>
<dbReference type="InterPro" id="IPR003777">
    <property type="entry name" value="XdhC_CoxI"/>
</dbReference>
<evidence type="ECO:0000259" key="1">
    <source>
        <dbReference type="Pfam" id="PF02625"/>
    </source>
</evidence>
<dbReference type="PANTHER" id="PTHR30388">
    <property type="entry name" value="ALDEHYDE OXIDOREDUCTASE MOLYBDENUM COFACTOR ASSEMBLY PROTEIN"/>
    <property type="match status" value="1"/>
</dbReference>
<organism evidence="3 4">
    <name type="scientific">Litchfieldia salsa</name>
    <dbReference type="NCBI Taxonomy" id="930152"/>
    <lineage>
        <taxon>Bacteria</taxon>
        <taxon>Bacillati</taxon>
        <taxon>Bacillota</taxon>
        <taxon>Bacilli</taxon>
        <taxon>Bacillales</taxon>
        <taxon>Bacillaceae</taxon>
        <taxon>Litchfieldia</taxon>
    </lineage>
</organism>
<dbReference type="Pfam" id="PF13478">
    <property type="entry name" value="XdhC_C"/>
    <property type="match status" value="1"/>
</dbReference>
<evidence type="ECO:0000313" key="4">
    <source>
        <dbReference type="Proteomes" id="UP000199159"/>
    </source>
</evidence>
<evidence type="ECO:0000313" key="3">
    <source>
        <dbReference type="EMBL" id="SDP51687.1"/>
    </source>
</evidence>
<keyword evidence="4" id="KW-1185">Reference proteome</keyword>
<dbReference type="Pfam" id="PF02625">
    <property type="entry name" value="XdhC_CoxI"/>
    <property type="match status" value="1"/>
</dbReference>
<dbReference type="AlphaFoldDB" id="A0A1H0TCE4"/>